<dbReference type="GO" id="GO:0016887">
    <property type="term" value="F:ATP hydrolysis activity"/>
    <property type="evidence" value="ECO:0007669"/>
    <property type="project" value="InterPro"/>
</dbReference>
<feature type="compositionally biased region" description="Polar residues" evidence="12">
    <location>
        <begin position="1466"/>
        <end position="1477"/>
    </location>
</feature>
<dbReference type="InterPro" id="IPR031996">
    <property type="entry name" value="NVL2_nucleolin-bd"/>
</dbReference>
<dbReference type="InterPro" id="IPR041569">
    <property type="entry name" value="AAA_lid_3"/>
</dbReference>
<keyword evidence="4" id="KW-0272">Extracellular matrix</keyword>
<dbReference type="Pfam" id="PF16725">
    <property type="entry name" value="Nucleolin_bd"/>
    <property type="match status" value="1"/>
</dbReference>
<dbReference type="InterPro" id="IPR009465">
    <property type="entry name" value="Spondin_N"/>
</dbReference>
<evidence type="ECO:0000313" key="14">
    <source>
        <dbReference type="EMBL" id="KAK7571798.1"/>
    </source>
</evidence>
<dbReference type="SUPFAM" id="SSF82895">
    <property type="entry name" value="TSP-1 type 1 repeat"/>
    <property type="match status" value="1"/>
</dbReference>
<dbReference type="GO" id="GO:0007155">
    <property type="term" value="P:cell adhesion"/>
    <property type="evidence" value="ECO:0007669"/>
    <property type="project" value="UniProtKB-KW"/>
</dbReference>
<dbReference type="GO" id="GO:0042254">
    <property type="term" value="P:ribosome biogenesis"/>
    <property type="evidence" value="ECO:0007669"/>
    <property type="project" value="TreeGrafter"/>
</dbReference>
<dbReference type="SUPFAM" id="SSF52540">
    <property type="entry name" value="P-loop containing nucleoside triphosphate hydrolases"/>
    <property type="match status" value="2"/>
</dbReference>
<gene>
    <name evidence="14" type="ORF">V9T40_014270</name>
</gene>
<dbReference type="GO" id="GO:0003723">
    <property type="term" value="F:RNA binding"/>
    <property type="evidence" value="ECO:0007669"/>
    <property type="project" value="TreeGrafter"/>
</dbReference>
<evidence type="ECO:0000256" key="9">
    <source>
        <dbReference type="ARBA" id="ARBA00022889"/>
    </source>
</evidence>
<evidence type="ECO:0000256" key="7">
    <source>
        <dbReference type="ARBA" id="ARBA00022741"/>
    </source>
</evidence>
<dbReference type="PROSITE" id="PS51020">
    <property type="entry name" value="SPONDIN"/>
    <property type="match status" value="1"/>
</dbReference>
<dbReference type="InterPro" id="IPR038100">
    <property type="entry name" value="NLV2_N_sf"/>
</dbReference>
<evidence type="ECO:0000256" key="11">
    <source>
        <dbReference type="ARBA" id="ARBA00023180"/>
    </source>
</evidence>
<dbReference type="Gene3D" id="2.130.10.10">
    <property type="entry name" value="YVTN repeat-like/Quinoprotein amine dehydrogenase"/>
    <property type="match status" value="1"/>
</dbReference>
<dbReference type="InterPro" id="IPR027417">
    <property type="entry name" value="P-loop_NTPase"/>
</dbReference>
<dbReference type="Gene3D" id="1.10.8.60">
    <property type="match status" value="2"/>
</dbReference>
<evidence type="ECO:0000256" key="12">
    <source>
        <dbReference type="SAM" id="MobiDB-lite"/>
    </source>
</evidence>
<dbReference type="Gene3D" id="2.20.100.10">
    <property type="entry name" value="Thrombospondin type-1 (TSP1) repeat"/>
    <property type="match status" value="1"/>
</dbReference>
<evidence type="ECO:0000313" key="15">
    <source>
        <dbReference type="Proteomes" id="UP001367676"/>
    </source>
</evidence>
<dbReference type="Gene3D" id="1.10.10.2010">
    <property type="match status" value="1"/>
</dbReference>
<keyword evidence="3" id="KW-0964">Secreted</keyword>
<evidence type="ECO:0000256" key="6">
    <source>
        <dbReference type="ARBA" id="ARBA00022729"/>
    </source>
</evidence>
<reference evidence="14 15" key="1">
    <citation type="submission" date="2024-03" db="EMBL/GenBank/DDBJ databases">
        <title>Adaptation during the transition from Ophiocordyceps entomopathogen to insect associate is accompanied by gene loss and intensified selection.</title>
        <authorList>
            <person name="Ward C.M."/>
            <person name="Onetto C.A."/>
            <person name="Borneman A.R."/>
        </authorList>
    </citation>
    <scope>NUCLEOTIDE SEQUENCE [LARGE SCALE GENOMIC DNA]</scope>
    <source>
        <strain evidence="14">AWRI1</strain>
        <tissue evidence="14">Single Adult Female</tissue>
    </source>
</reference>
<dbReference type="GO" id="GO:0005634">
    <property type="term" value="C:nucleus"/>
    <property type="evidence" value="ECO:0007669"/>
    <property type="project" value="TreeGrafter"/>
</dbReference>
<keyword evidence="6" id="KW-0732">Signal</keyword>
<evidence type="ECO:0000256" key="8">
    <source>
        <dbReference type="ARBA" id="ARBA00022840"/>
    </source>
</evidence>
<evidence type="ECO:0000256" key="5">
    <source>
        <dbReference type="ARBA" id="ARBA00022723"/>
    </source>
</evidence>
<feature type="region of interest" description="Disordered" evidence="12">
    <location>
        <begin position="1446"/>
        <end position="1477"/>
    </location>
</feature>
<keyword evidence="10" id="KW-1015">Disulfide bond</keyword>
<dbReference type="FunFam" id="1.10.8.60:FF:000112">
    <property type="entry name" value="Smallminded, isoform A"/>
    <property type="match status" value="1"/>
</dbReference>
<dbReference type="PROSITE" id="PS50092">
    <property type="entry name" value="TSP1"/>
    <property type="match status" value="1"/>
</dbReference>
<evidence type="ECO:0000256" key="3">
    <source>
        <dbReference type="ARBA" id="ARBA00022525"/>
    </source>
</evidence>
<dbReference type="FunFam" id="3.40.50.300:FF:000149">
    <property type="entry name" value="Nuclear valosin-containing protein-like"/>
    <property type="match status" value="1"/>
</dbReference>
<dbReference type="SMART" id="SM00209">
    <property type="entry name" value="TSP1"/>
    <property type="match status" value="1"/>
</dbReference>
<sequence>MRHSRSHGKSYVLFRVGKKSSAGMKTFAESGKDDLLNENGQGEKDVFDVFTAPAIPTGSGRTETQFVVDGNHSLVSLASRIVPSPDWFIGIDSFNLCVNGNWLDSITVEADPMDAGIDNGFTFTAPNWPTQPQGVVFRMSSKYPSHPAGSFYYPQLKRLPPIATFQFIKIRAYDLSEVFYRTEDEKKYDVFKITDHEKEENLSPLSNEVDQEIEGQRLEQEILLKNELSKNGTFELHLLTTPKTETSSREAESNLLSLNDIDHYSQSRRHDTYKRKKKKYSRDCKISEWGAWSNCSAVCGVGEMIRKREILKHPKGKGLSCPPLVETKWCKRLNLVTKELNAINSTEEISKLYHEPRIGTRKPLPCLVLDQFDSVTGNEDLALKLVRDKYVWKRRKQQMLDLIRRKYKNKGKGPCQINKIVPKNTNGVTKVPYGVSRLADHLSKNPDKSFSGLYNWYFDNALSTMQFADQPYLMHAGGEKLNKLCFSAIDSDETSSSIPVVTTKFSIPLEEEGPIFHIFSSQMKDRIGIRQRNSCKVFVLNTDSDVSDIARKSYSIGCGNYPFVSADIASKEICTVDANRVMKLWNVSKKKCISQASLPQSDSFLSDKFVRVEFSENCDFITAIDRKNVYSFDTRSKLTNPVAHWSCENYVEMCEEMSLMISSATDDNFFIGTTHSCLLLDMRSGFVQKWSHMLPQTPTVGHITSVAYESGESEELLILCSQGCSDVVAICNNTSSESSITCSPFSLPNRTDTLHEARSHGVLYQPVLQDKFDFSVIGLTSYDVSEHPTLFSLISSGDIFQQKLVLKTPDSSKLSKKEISYLENWENKSIKLFSSRKKPRLVITHTVGMENLFSTLEDVEIPEWTTKPANLEKIKRFTKKELESYTDLLAPCLLNDYGVLNDSDWEDEEDIMTNLSEKSFNIVQNWLQDGNNTQSARETGVGYDSDEFSLDDVQNSEKTNTDADDVSILSKYYIQENKHKSFIDAGALVDYLRQKYPEYLRRQKAAVKYLAGQVFAKLMAEEKQDSNAEENMSVEPIASDSEDRSNLSSISSEDEMTPANISLPNINDTILEMYKTAHSSTSQDDEFINISSDENIEENHSSSGSTITIDDDQQIKPADDPSSLAKKRKHCDQPDPTETSSTDKICKTNGDIAAPDSKNSTPVCKKPKNRTSTTGTKNNITEIKNNDLNSSKARKSIAFEDSLAASNVPSITLADVAGCQNVIMEVVRLMMHIYHPEIYHHIGIDPPRGFLLHGPPGCGKTLLANAVAGELKIPLIDIAAPELVAGVSGISEQRIRKLFESAIKLSPCVLFIDEIDCITQNRDVANKDMERRIVSQLLSSLDRLSKDPKGSQILVIGATNRPDNLDPALRRAGRFDREVCMGIPDKESRYDILRFMCSKLRIADDVCLREIASFTPGYVGADLLSLIRESALSAVYRVMDQVPRIRESQSNSENSGTSTEAEETKSANPIESSSHTSLSNKLKQSLLWMRNKLPIKEEYLENVCISKEDFKLSLKRVQPSSKREGFATVPDVTWDDVGSLKDIREVLQMAILAPVKYPKHFAELGLPASMGVLLCGPPGCGKTLLAKAVANEAGINFISVKGPELLNMYVGGSEKAVRECFQRAKNSQPCVIFFDELDALCPKRSDHSENSAGMRVVNQLLTEMDGVEGRTGVFLMAATNRPDIIDPAVLRPGRLDKILYVGFPNEVDRIDILRALTKNGSKPPLDEDVSLDDVAKNPVCEGFTGADLAALVRDASMLALSEIILSAKSDNDFTPVFVTTKHFNNALQNLRPSVSEKDRKHYEQLRIKFATSAYQMQKKDD</sequence>
<comment type="similarity">
    <text evidence="2">Belongs to the AAA ATPase family.</text>
</comment>
<organism evidence="14 15">
    <name type="scientific">Parthenolecanium corni</name>
    <dbReference type="NCBI Taxonomy" id="536013"/>
    <lineage>
        <taxon>Eukaryota</taxon>
        <taxon>Metazoa</taxon>
        <taxon>Ecdysozoa</taxon>
        <taxon>Arthropoda</taxon>
        <taxon>Hexapoda</taxon>
        <taxon>Insecta</taxon>
        <taxon>Pterygota</taxon>
        <taxon>Neoptera</taxon>
        <taxon>Paraneoptera</taxon>
        <taxon>Hemiptera</taxon>
        <taxon>Sternorrhyncha</taxon>
        <taxon>Coccoidea</taxon>
        <taxon>Coccidae</taxon>
        <taxon>Parthenolecanium</taxon>
    </lineage>
</organism>
<comment type="subcellular location">
    <subcellularLocation>
        <location evidence="1">Secreted</location>
        <location evidence="1">Extracellular space</location>
        <location evidence="1">Extracellular matrix</location>
    </subcellularLocation>
</comment>
<proteinExistence type="inferred from homology"/>
<keyword evidence="5" id="KW-0479">Metal-binding</keyword>
<dbReference type="Pfam" id="PF17862">
    <property type="entry name" value="AAA_lid_3"/>
    <property type="match status" value="2"/>
</dbReference>
<dbReference type="Proteomes" id="UP001367676">
    <property type="component" value="Unassembled WGS sequence"/>
</dbReference>
<keyword evidence="15" id="KW-1185">Reference proteome</keyword>
<evidence type="ECO:0000259" key="13">
    <source>
        <dbReference type="PROSITE" id="PS51020"/>
    </source>
</evidence>
<dbReference type="FunFam" id="3.40.50.300:FF:000600">
    <property type="entry name" value="Nuclear valosin-containing protein-like"/>
    <property type="match status" value="1"/>
</dbReference>
<feature type="region of interest" description="Disordered" evidence="12">
    <location>
        <begin position="1096"/>
        <end position="1179"/>
    </location>
</feature>
<dbReference type="InterPro" id="IPR015943">
    <property type="entry name" value="WD40/YVTN_repeat-like_dom_sf"/>
</dbReference>
<name>A0AAN9XX73_9HEMI</name>
<keyword evidence="8" id="KW-0067">ATP-binding</keyword>
<evidence type="ECO:0000256" key="2">
    <source>
        <dbReference type="ARBA" id="ARBA00006914"/>
    </source>
</evidence>
<dbReference type="InterPro" id="IPR003960">
    <property type="entry name" value="ATPase_AAA_CS"/>
</dbReference>
<dbReference type="InterPro" id="IPR000884">
    <property type="entry name" value="TSP1_rpt"/>
</dbReference>
<dbReference type="CDD" id="cd19530">
    <property type="entry name" value="RecA-like_NVL_r2-like"/>
    <property type="match status" value="1"/>
</dbReference>
<evidence type="ECO:0000256" key="4">
    <source>
        <dbReference type="ARBA" id="ARBA00022530"/>
    </source>
</evidence>
<evidence type="ECO:0000256" key="10">
    <source>
        <dbReference type="ARBA" id="ARBA00023157"/>
    </source>
</evidence>
<feature type="region of interest" description="Disordered" evidence="12">
    <location>
        <begin position="1024"/>
        <end position="1062"/>
    </location>
</feature>
<feature type="compositionally biased region" description="Polar residues" evidence="12">
    <location>
        <begin position="1448"/>
        <end position="1459"/>
    </location>
</feature>
<dbReference type="PANTHER" id="PTHR23077">
    <property type="entry name" value="AAA-FAMILY ATPASE"/>
    <property type="match status" value="1"/>
</dbReference>
<dbReference type="InterPro" id="IPR044004">
    <property type="entry name" value="TSP1_spondin_dom"/>
</dbReference>
<dbReference type="EMBL" id="JBBCAQ010000038">
    <property type="protein sequence ID" value="KAK7571798.1"/>
    <property type="molecule type" value="Genomic_DNA"/>
</dbReference>
<dbReference type="InterPro" id="IPR003593">
    <property type="entry name" value="AAA+_ATPase"/>
</dbReference>
<dbReference type="PROSITE" id="PS00674">
    <property type="entry name" value="AAA"/>
    <property type="match status" value="2"/>
</dbReference>
<feature type="domain" description="Spondin" evidence="13">
    <location>
        <begin position="1"/>
        <end position="147"/>
    </location>
</feature>
<dbReference type="GO" id="GO:1990275">
    <property type="term" value="F:preribosome binding"/>
    <property type="evidence" value="ECO:0007669"/>
    <property type="project" value="TreeGrafter"/>
</dbReference>
<dbReference type="PANTHER" id="PTHR23077:SF171">
    <property type="entry name" value="NUCLEAR VALOSIN-CONTAINING PROTEIN-LIKE"/>
    <property type="match status" value="1"/>
</dbReference>
<accession>A0AAN9XX73</accession>
<dbReference type="Pfam" id="PF19028">
    <property type="entry name" value="TSP1_spondin"/>
    <property type="match status" value="1"/>
</dbReference>
<dbReference type="SMART" id="SM00382">
    <property type="entry name" value="AAA"/>
    <property type="match status" value="2"/>
</dbReference>
<dbReference type="Pfam" id="PF06468">
    <property type="entry name" value="Spond_N"/>
    <property type="match status" value="1"/>
</dbReference>
<dbReference type="GO" id="GO:0046872">
    <property type="term" value="F:metal ion binding"/>
    <property type="evidence" value="ECO:0007669"/>
    <property type="project" value="UniProtKB-KW"/>
</dbReference>
<keyword evidence="7" id="KW-0547">Nucleotide-binding</keyword>
<feature type="compositionally biased region" description="Polar residues" evidence="12">
    <location>
        <begin position="1170"/>
        <end position="1179"/>
    </location>
</feature>
<keyword evidence="9" id="KW-0130">Cell adhesion</keyword>
<dbReference type="InterPro" id="IPR003959">
    <property type="entry name" value="ATPase_AAA_core"/>
</dbReference>
<dbReference type="InterPro" id="IPR036383">
    <property type="entry name" value="TSP1_rpt_sf"/>
</dbReference>
<protein>
    <recommendedName>
        <fullName evidence="13">Spondin domain-containing protein</fullName>
    </recommendedName>
</protein>
<dbReference type="GO" id="GO:0005524">
    <property type="term" value="F:ATP binding"/>
    <property type="evidence" value="ECO:0007669"/>
    <property type="project" value="UniProtKB-KW"/>
</dbReference>
<dbReference type="InterPro" id="IPR038678">
    <property type="entry name" value="Spondin_N_sf"/>
</dbReference>
<keyword evidence="11" id="KW-0325">Glycoprotein</keyword>
<dbReference type="InterPro" id="IPR050168">
    <property type="entry name" value="AAA_ATPase_domain"/>
</dbReference>
<dbReference type="Pfam" id="PF00004">
    <property type="entry name" value="AAA"/>
    <property type="match status" value="2"/>
</dbReference>
<dbReference type="NCBIfam" id="NF038123">
    <property type="entry name" value="NF038123_dom"/>
    <property type="match status" value="1"/>
</dbReference>
<evidence type="ECO:0000256" key="1">
    <source>
        <dbReference type="ARBA" id="ARBA00004498"/>
    </source>
</evidence>
<dbReference type="Gene3D" id="3.40.50.300">
    <property type="entry name" value="P-loop containing nucleotide triphosphate hydrolases"/>
    <property type="match status" value="2"/>
</dbReference>
<dbReference type="Gene3D" id="2.60.40.2130">
    <property type="entry name" value="F-spondin domain"/>
    <property type="match status" value="1"/>
</dbReference>
<comment type="caution">
    <text evidence="14">The sequence shown here is derived from an EMBL/GenBank/DDBJ whole genome shotgun (WGS) entry which is preliminary data.</text>
</comment>